<geneLocation type="plasmid" evidence="1 2">
    <name>punmamed4</name>
</geneLocation>
<protein>
    <submittedName>
        <fullName evidence="1">Uncharacterized protein</fullName>
    </submittedName>
</protein>
<dbReference type="EMBL" id="CP115453">
    <property type="protein sequence ID" value="WBP92209.1"/>
    <property type="molecule type" value="Genomic_DNA"/>
</dbReference>
<accession>A0ABY7QIY0</accession>
<name>A0ABY7QIY0_9ACTN</name>
<organism evidence="1 2">
    <name type="scientific">Kitasatospora cathayae</name>
    <dbReference type="NCBI Taxonomy" id="3004092"/>
    <lineage>
        <taxon>Bacteria</taxon>
        <taxon>Bacillati</taxon>
        <taxon>Actinomycetota</taxon>
        <taxon>Actinomycetes</taxon>
        <taxon>Kitasatosporales</taxon>
        <taxon>Streptomycetaceae</taxon>
        <taxon>Kitasatospora</taxon>
    </lineage>
</organism>
<dbReference type="Proteomes" id="UP001212821">
    <property type="component" value="Plasmid punmamed4"/>
</dbReference>
<reference evidence="1 2" key="1">
    <citation type="submission" date="2022-12" db="EMBL/GenBank/DDBJ databases">
        <title>HUAS 3-15.</title>
        <authorList>
            <person name="Mo P."/>
        </authorList>
    </citation>
    <scope>NUCLEOTIDE SEQUENCE [LARGE SCALE GENOMIC DNA]</scope>
    <source>
        <strain evidence="1 2">HUAS 3-15</strain>
        <plasmid evidence="1 2">punmamed4</plasmid>
    </source>
</reference>
<dbReference type="RefSeq" id="WP_270151961.1">
    <property type="nucleotide sequence ID" value="NZ_CP115453.1"/>
</dbReference>
<proteinExistence type="predicted"/>
<evidence type="ECO:0000313" key="2">
    <source>
        <dbReference type="Proteomes" id="UP001212821"/>
    </source>
</evidence>
<gene>
    <name evidence="1" type="ORF">O1G21_41105</name>
</gene>
<sequence length="104" mass="11635">MNLTELEKQFPNDVATWREAGIELSDDAAHGMVRVLRQGEPIGIVRDSDRFPDRFEYCALITDSWPVAFPVGFLPPDPVKALDGERARWLSPPAPGPGWMEDAE</sequence>
<keyword evidence="2" id="KW-1185">Reference proteome</keyword>
<evidence type="ECO:0000313" key="1">
    <source>
        <dbReference type="EMBL" id="WBP92209.1"/>
    </source>
</evidence>
<keyword evidence="1" id="KW-0614">Plasmid</keyword>